<name>A0A9N9QBS6_9CUCU</name>
<sequence>MGCVQSFINAHNFLLFFRDFFNIWGWFFLTLTDREGLKV</sequence>
<evidence type="ECO:0000313" key="1">
    <source>
        <dbReference type="EMBL" id="CAG9763848.1"/>
    </source>
</evidence>
<reference evidence="1" key="1">
    <citation type="submission" date="2022-01" db="EMBL/GenBank/DDBJ databases">
        <authorList>
            <person name="King R."/>
        </authorList>
    </citation>
    <scope>NUCLEOTIDE SEQUENCE</scope>
</reference>
<evidence type="ECO:0000313" key="2">
    <source>
        <dbReference type="Proteomes" id="UP001152799"/>
    </source>
</evidence>
<accession>A0A9N9QBS6</accession>
<protein>
    <submittedName>
        <fullName evidence="1">Uncharacterized protein</fullName>
    </submittedName>
</protein>
<organism evidence="1 2">
    <name type="scientific">Ceutorhynchus assimilis</name>
    <name type="common">cabbage seed weevil</name>
    <dbReference type="NCBI Taxonomy" id="467358"/>
    <lineage>
        <taxon>Eukaryota</taxon>
        <taxon>Metazoa</taxon>
        <taxon>Ecdysozoa</taxon>
        <taxon>Arthropoda</taxon>
        <taxon>Hexapoda</taxon>
        <taxon>Insecta</taxon>
        <taxon>Pterygota</taxon>
        <taxon>Neoptera</taxon>
        <taxon>Endopterygota</taxon>
        <taxon>Coleoptera</taxon>
        <taxon>Polyphaga</taxon>
        <taxon>Cucujiformia</taxon>
        <taxon>Curculionidae</taxon>
        <taxon>Ceutorhynchinae</taxon>
        <taxon>Ceutorhynchus</taxon>
    </lineage>
</organism>
<dbReference type="Proteomes" id="UP001152799">
    <property type="component" value="Chromosome 15"/>
</dbReference>
<keyword evidence="2" id="KW-1185">Reference proteome</keyword>
<proteinExistence type="predicted"/>
<gene>
    <name evidence="1" type="ORF">CEUTPL_LOCUS4502</name>
</gene>
<dbReference type="AlphaFoldDB" id="A0A9N9QBS6"/>
<dbReference type="EMBL" id="OU892291">
    <property type="protein sequence ID" value="CAG9763848.1"/>
    <property type="molecule type" value="Genomic_DNA"/>
</dbReference>